<dbReference type="GO" id="GO:0005829">
    <property type="term" value="C:cytosol"/>
    <property type="evidence" value="ECO:0007669"/>
    <property type="project" value="TreeGrafter"/>
</dbReference>
<dbReference type="InterPro" id="IPR010982">
    <property type="entry name" value="Lambda_DNA-bd_dom_sf"/>
</dbReference>
<evidence type="ECO:0000313" key="4">
    <source>
        <dbReference type="Proteomes" id="UP000322981"/>
    </source>
</evidence>
<dbReference type="PANTHER" id="PTHR46797">
    <property type="entry name" value="HTH-TYPE TRANSCRIPTIONAL REGULATOR"/>
    <property type="match status" value="1"/>
</dbReference>
<dbReference type="PANTHER" id="PTHR46797:SF10">
    <property type="entry name" value="BLR1115 PROTEIN"/>
    <property type="match status" value="1"/>
</dbReference>
<dbReference type="GO" id="GO:0003700">
    <property type="term" value="F:DNA-binding transcription factor activity"/>
    <property type="evidence" value="ECO:0007669"/>
    <property type="project" value="TreeGrafter"/>
</dbReference>
<evidence type="ECO:0000256" key="1">
    <source>
        <dbReference type="ARBA" id="ARBA00023125"/>
    </source>
</evidence>
<dbReference type="OrthoDB" id="129597at2"/>
<feature type="domain" description="HTH cro/C1-type" evidence="2">
    <location>
        <begin position="62"/>
        <end position="116"/>
    </location>
</feature>
<keyword evidence="4" id="KW-1185">Reference proteome</keyword>
<accession>A0A5M8FN54</accession>
<proteinExistence type="predicted"/>
<dbReference type="CDD" id="cd00093">
    <property type="entry name" value="HTH_XRE"/>
    <property type="match status" value="1"/>
</dbReference>
<dbReference type="RefSeq" id="WP_150091129.1">
    <property type="nucleotide sequence ID" value="NZ_JBFUOH010000031.1"/>
</dbReference>
<dbReference type="Pfam" id="PF01381">
    <property type="entry name" value="HTH_3"/>
    <property type="match status" value="1"/>
</dbReference>
<dbReference type="SMART" id="SM00530">
    <property type="entry name" value="HTH_XRE"/>
    <property type="match status" value="1"/>
</dbReference>
<reference evidence="3 4" key="1">
    <citation type="submission" date="2019-09" db="EMBL/GenBank/DDBJ databases">
        <title>Whole-genome sequence of the purple sulfur bacterium Thiohalocapsa marina DSM 19078.</title>
        <authorList>
            <person name="Kyndt J.A."/>
            <person name="Meyer T.E."/>
        </authorList>
    </citation>
    <scope>NUCLEOTIDE SEQUENCE [LARGE SCALE GENOMIC DNA]</scope>
    <source>
        <strain evidence="3 4">DSM 19078</strain>
    </source>
</reference>
<dbReference type="EMBL" id="VWXX01000005">
    <property type="protein sequence ID" value="KAA6186207.1"/>
    <property type="molecule type" value="Genomic_DNA"/>
</dbReference>
<comment type="caution">
    <text evidence="3">The sequence shown here is derived from an EMBL/GenBank/DDBJ whole genome shotgun (WGS) entry which is preliminary data.</text>
</comment>
<sequence length="121" mass="13657">MKVQTIDVDGAPALVVLPIDEWQAMQARLEELEDIIDGRSAQEEETFPAGFVDRLLAGESPLRVWREHRGMTLQVLAERCETSRQMLSMVENQRARPSADLLARLARALNCATNDLHDTRT</sequence>
<name>A0A5M8FN54_9GAMM</name>
<organism evidence="3 4">
    <name type="scientific">Thiohalocapsa marina</name>
    <dbReference type="NCBI Taxonomy" id="424902"/>
    <lineage>
        <taxon>Bacteria</taxon>
        <taxon>Pseudomonadati</taxon>
        <taxon>Pseudomonadota</taxon>
        <taxon>Gammaproteobacteria</taxon>
        <taxon>Chromatiales</taxon>
        <taxon>Chromatiaceae</taxon>
        <taxon>Thiohalocapsa</taxon>
    </lineage>
</organism>
<dbReference type="Proteomes" id="UP000322981">
    <property type="component" value="Unassembled WGS sequence"/>
</dbReference>
<evidence type="ECO:0000313" key="3">
    <source>
        <dbReference type="EMBL" id="KAA6186207.1"/>
    </source>
</evidence>
<dbReference type="SUPFAM" id="SSF47413">
    <property type="entry name" value="lambda repressor-like DNA-binding domains"/>
    <property type="match status" value="1"/>
</dbReference>
<dbReference type="PROSITE" id="PS50943">
    <property type="entry name" value="HTH_CROC1"/>
    <property type="match status" value="1"/>
</dbReference>
<dbReference type="InterPro" id="IPR050807">
    <property type="entry name" value="TransReg_Diox_bact_type"/>
</dbReference>
<dbReference type="Gene3D" id="1.10.260.40">
    <property type="entry name" value="lambda repressor-like DNA-binding domains"/>
    <property type="match status" value="1"/>
</dbReference>
<keyword evidence="1" id="KW-0238">DNA-binding</keyword>
<gene>
    <name evidence="3" type="ORF">F2Q65_05190</name>
</gene>
<dbReference type="AlphaFoldDB" id="A0A5M8FN54"/>
<evidence type="ECO:0000259" key="2">
    <source>
        <dbReference type="PROSITE" id="PS50943"/>
    </source>
</evidence>
<dbReference type="InterPro" id="IPR001387">
    <property type="entry name" value="Cro/C1-type_HTH"/>
</dbReference>
<dbReference type="GO" id="GO:0003677">
    <property type="term" value="F:DNA binding"/>
    <property type="evidence" value="ECO:0007669"/>
    <property type="project" value="UniProtKB-KW"/>
</dbReference>
<protein>
    <submittedName>
        <fullName evidence="3">Helix-turn-helix transcriptional regulator</fullName>
    </submittedName>
</protein>